<dbReference type="STRING" id="1348657.M622_01385"/>
<comment type="caution">
    <text evidence="2">The sequence shown here is derived from an EMBL/GenBank/DDBJ whole genome shotgun (WGS) entry which is preliminary data.</text>
</comment>
<dbReference type="RefSeq" id="WP_021247739.1">
    <property type="nucleotide sequence ID" value="NZ_ATJV01000001.1"/>
</dbReference>
<evidence type="ECO:0000313" key="3">
    <source>
        <dbReference type="Proteomes" id="UP000015455"/>
    </source>
</evidence>
<dbReference type="EMBL" id="ATJV01000001">
    <property type="protein sequence ID" value="EPZ17450.1"/>
    <property type="molecule type" value="Genomic_DNA"/>
</dbReference>
<evidence type="ECO:0000313" key="2">
    <source>
        <dbReference type="EMBL" id="EPZ17450.1"/>
    </source>
</evidence>
<evidence type="ECO:0000256" key="1">
    <source>
        <dbReference type="SAM" id="Phobius"/>
    </source>
</evidence>
<feature type="transmembrane region" description="Helical" evidence="1">
    <location>
        <begin position="189"/>
        <end position="210"/>
    </location>
</feature>
<feature type="transmembrane region" description="Helical" evidence="1">
    <location>
        <begin position="265"/>
        <end position="293"/>
    </location>
</feature>
<reference evidence="2 3" key="1">
    <citation type="submission" date="2013-06" db="EMBL/GenBank/DDBJ databases">
        <title>Draft genome sequence of Thauera terpenica.</title>
        <authorList>
            <person name="Liu B."/>
            <person name="Frostegard A.H."/>
            <person name="Shapleigh J.P."/>
        </authorList>
    </citation>
    <scope>NUCLEOTIDE SEQUENCE [LARGE SCALE GENOMIC DNA]</scope>
    <source>
        <strain evidence="2 3">58Eu</strain>
    </source>
</reference>
<accession>S9ZJ84</accession>
<gene>
    <name evidence="2" type="ORF">M622_01385</name>
</gene>
<keyword evidence="3" id="KW-1185">Reference proteome</keyword>
<dbReference type="AlphaFoldDB" id="S9ZJ84"/>
<keyword evidence="1" id="KW-0472">Membrane</keyword>
<sequence>MTDPIALSPFEARWLAELVRRHEERHGALEDRSALVAARTAAPDFETRVLRRATELGAREGWRAAILRWHGRARLALGGAAVLALVLGFGAAAGVLGDGSRAVNVVWALGGLLGVNLLSLLLWVLATVLQARRARVGPHAGGALGRLWLWLVSAFDRSPAAADLPLALGSLLGQGRVASWGLGAVSHGLWALALLGAALGVVTLLATRLYGFVWETTILPADVFVSLTEVLGRLPAALGFPVPDAATVAASGDAPMLQEGGRRAWAGWLLGALLVYGVLPRVLLAAACAGLWLSTLRALRLDLSRAGYARLRPLLLPESERIGVRDPEHKRSGWLPRPAVTPEGAGAAALVALELGADLSWPPSVPELVGAHPGALNEDFVRCDAGRLDSGEQRRAALQRFSAHPPRRLLIAVDPRRTPDRGNLGLIAELVEHALDTRVWALAAAPGPEQPAASRLPQWREGLARLGFAPEALLLDASAARDWLLAQDAEHRP</sequence>
<keyword evidence="1" id="KW-0812">Transmembrane</keyword>
<dbReference type="InterPro" id="IPR021296">
    <property type="entry name" value="DUF2868"/>
</dbReference>
<feature type="transmembrane region" description="Helical" evidence="1">
    <location>
        <begin position="75"/>
        <end position="96"/>
    </location>
</feature>
<evidence type="ECO:0008006" key="4">
    <source>
        <dbReference type="Google" id="ProtNLM"/>
    </source>
</evidence>
<feature type="transmembrane region" description="Helical" evidence="1">
    <location>
        <begin position="102"/>
        <end position="125"/>
    </location>
</feature>
<keyword evidence="1" id="KW-1133">Transmembrane helix</keyword>
<dbReference type="eggNOG" id="ENOG502Z9E3">
    <property type="taxonomic scope" value="Bacteria"/>
</dbReference>
<dbReference type="PATRIC" id="fig|1348657.5.peg.281"/>
<organism evidence="2 3">
    <name type="scientific">Thauera terpenica 58Eu</name>
    <dbReference type="NCBI Taxonomy" id="1348657"/>
    <lineage>
        <taxon>Bacteria</taxon>
        <taxon>Pseudomonadati</taxon>
        <taxon>Pseudomonadota</taxon>
        <taxon>Betaproteobacteria</taxon>
        <taxon>Rhodocyclales</taxon>
        <taxon>Zoogloeaceae</taxon>
        <taxon>Thauera</taxon>
    </lineage>
</organism>
<dbReference type="Pfam" id="PF11067">
    <property type="entry name" value="DUF2868"/>
    <property type="match status" value="1"/>
</dbReference>
<dbReference type="Proteomes" id="UP000015455">
    <property type="component" value="Unassembled WGS sequence"/>
</dbReference>
<name>S9ZJ84_9RHOO</name>
<protein>
    <recommendedName>
        <fullName evidence="4">DUF2868 domain-containing protein</fullName>
    </recommendedName>
</protein>
<proteinExistence type="predicted"/>